<dbReference type="Gene3D" id="3.40.50.1820">
    <property type="entry name" value="alpha/beta hydrolase"/>
    <property type="match status" value="1"/>
</dbReference>
<gene>
    <name evidence="1" type="ORF">EHUX00137_LOCUS25516</name>
</gene>
<dbReference type="InterPro" id="IPR008547">
    <property type="entry name" value="DUF829_TMEM53"/>
</dbReference>
<organism evidence="1">
    <name type="scientific">Emiliania huxleyi</name>
    <name type="common">Coccolithophore</name>
    <name type="synonym">Pontosphaera huxleyi</name>
    <dbReference type="NCBI Taxonomy" id="2903"/>
    <lineage>
        <taxon>Eukaryota</taxon>
        <taxon>Haptista</taxon>
        <taxon>Haptophyta</taxon>
        <taxon>Prymnesiophyceae</taxon>
        <taxon>Isochrysidales</taxon>
        <taxon>Noelaerhabdaceae</taxon>
        <taxon>Emiliania</taxon>
    </lineage>
</organism>
<reference evidence="1" key="1">
    <citation type="submission" date="2021-01" db="EMBL/GenBank/DDBJ databases">
        <authorList>
            <person name="Corre E."/>
            <person name="Pelletier E."/>
            <person name="Niang G."/>
            <person name="Scheremetjew M."/>
            <person name="Finn R."/>
            <person name="Kale V."/>
            <person name="Holt S."/>
            <person name="Cochrane G."/>
            <person name="Meng A."/>
            <person name="Brown T."/>
            <person name="Cohen L."/>
        </authorList>
    </citation>
    <scope>NUCLEOTIDE SEQUENCE</scope>
    <source>
        <strain evidence="1">379</strain>
    </source>
</reference>
<dbReference type="EMBL" id="HBIR01032808">
    <property type="protein sequence ID" value="CAE0562640.1"/>
    <property type="molecule type" value="Transcribed_RNA"/>
</dbReference>
<proteinExistence type="predicted"/>
<accession>A0A7S3WLH6</accession>
<dbReference type="Pfam" id="PF05705">
    <property type="entry name" value="DUF829"/>
    <property type="match status" value="1"/>
</dbReference>
<dbReference type="PANTHER" id="PTHR20908:SF1">
    <property type="entry name" value="LD15586P"/>
    <property type="match status" value="1"/>
</dbReference>
<dbReference type="PANTHER" id="PTHR20908">
    <property type="entry name" value="LD15586P"/>
    <property type="match status" value="1"/>
</dbReference>
<name>A0A7S3WLH6_EMIHU</name>
<dbReference type="InterPro" id="IPR029058">
    <property type="entry name" value="AB_hydrolase_fold"/>
</dbReference>
<dbReference type="AlphaFoldDB" id="A0A7S3WLH6"/>
<evidence type="ECO:0000313" key="1">
    <source>
        <dbReference type="EMBL" id="CAE0562640.1"/>
    </source>
</evidence>
<protein>
    <submittedName>
        <fullName evidence="1">Uncharacterized protein</fullName>
    </submittedName>
</protein>
<dbReference type="GO" id="GO:0017171">
    <property type="term" value="F:serine hydrolase activity"/>
    <property type="evidence" value="ECO:0007669"/>
    <property type="project" value="TreeGrafter"/>
</dbReference>
<sequence>MLLGRRRQITRTVWDRLVCSRAAHSLPPHTIFLPAGRDSTKERAQRALPAGRTPVACLLGWVGCGERALRKYADLYTRRGVDVIALLLKPQHVALPVSRGESTMKCIADVLSAADTRERPIMVQGFSAGAFMYGNLLTELGRRGAEGADFAARIKGSVWDSPVDASGVPFGLSRAIMDGGVAGRSEGTVGQRLLQSALEAYLSPSGPMRQYYQASSDAMHGKAFGAGFSSPLAVPTAVIYSEADTVTRSEDIRAVFDKWREAGSAVEEAVFEGTQHVSHLPADPGRYEQVVARVVREAFAGAPAGLAAGAIR</sequence>
<dbReference type="SUPFAM" id="SSF53474">
    <property type="entry name" value="alpha/beta-Hydrolases"/>
    <property type="match status" value="1"/>
</dbReference>